<protein>
    <submittedName>
        <fullName evidence="1">Uncharacterized protein</fullName>
    </submittedName>
</protein>
<keyword evidence="2" id="KW-1185">Reference proteome</keyword>
<accession>A0ACC0NKM3</accession>
<evidence type="ECO:0000313" key="2">
    <source>
        <dbReference type="Proteomes" id="UP001062846"/>
    </source>
</evidence>
<dbReference type="Proteomes" id="UP001062846">
    <property type="component" value="Chromosome 5"/>
</dbReference>
<name>A0ACC0NKM3_RHOML</name>
<gene>
    <name evidence="1" type="ORF">RHMOL_Rhmol05G0054300</name>
</gene>
<reference evidence="1" key="1">
    <citation type="submission" date="2022-02" db="EMBL/GenBank/DDBJ databases">
        <title>Plant Genome Project.</title>
        <authorList>
            <person name="Zhang R.-G."/>
        </authorList>
    </citation>
    <scope>NUCLEOTIDE SEQUENCE</scope>
    <source>
        <strain evidence="1">AT1</strain>
    </source>
</reference>
<comment type="caution">
    <text evidence="1">The sequence shown here is derived from an EMBL/GenBank/DDBJ whole genome shotgun (WGS) entry which is preliminary data.</text>
</comment>
<dbReference type="EMBL" id="CM046392">
    <property type="protein sequence ID" value="KAI8553923.1"/>
    <property type="molecule type" value="Genomic_DNA"/>
</dbReference>
<organism evidence="1 2">
    <name type="scientific">Rhododendron molle</name>
    <name type="common">Chinese azalea</name>
    <name type="synonym">Azalea mollis</name>
    <dbReference type="NCBI Taxonomy" id="49168"/>
    <lineage>
        <taxon>Eukaryota</taxon>
        <taxon>Viridiplantae</taxon>
        <taxon>Streptophyta</taxon>
        <taxon>Embryophyta</taxon>
        <taxon>Tracheophyta</taxon>
        <taxon>Spermatophyta</taxon>
        <taxon>Magnoliopsida</taxon>
        <taxon>eudicotyledons</taxon>
        <taxon>Gunneridae</taxon>
        <taxon>Pentapetalae</taxon>
        <taxon>asterids</taxon>
        <taxon>Ericales</taxon>
        <taxon>Ericaceae</taxon>
        <taxon>Ericoideae</taxon>
        <taxon>Rhodoreae</taxon>
        <taxon>Rhododendron</taxon>
    </lineage>
</organism>
<evidence type="ECO:0000313" key="1">
    <source>
        <dbReference type="EMBL" id="KAI8553923.1"/>
    </source>
</evidence>
<proteinExistence type="predicted"/>
<sequence length="241" mass="26858">MNDSRSLVAEMRFEPSDVRTDGLEERSMVLCTSLHNTNPKSGIVALDICSAAKDVSTQTKQDVQNLLSILRRRRDTNDFAGYLTSRKKAKKEIQKSLKELKSIKRKTIGIASDKSHGIFEILRLLNQVEAAVIGVFESLLSHIAGTKVEARVSGFSLVSKLVRRTSVASKEEETNTKAYENFDAALLSLNSHKNDGVTQGEIVQNQLGVMELGIQDMEEGLECLFRRLIKTRVSLLNILNH</sequence>